<feature type="transmembrane region" description="Helical" evidence="5">
    <location>
        <begin position="332"/>
        <end position="353"/>
    </location>
</feature>
<feature type="transmembrane region" description="Helical" evidence="5">
    <location>
        <begin position="271"/>
        <end position="291"/>
    </location>
</feature>
<keyword evidence="2 5" id="KW-0812">Transmembrane</keyword>
<protein>
    <submittedName>
        <fullName evidence="7">MFS transporter</fullName>
    </submittedName>
</protein>
<name>A0ABQ5UCM2_9HYPH</name>
<evidence type="ECO:0000256" key="5">
    <source>
        <dbReference type="SAM" id="Phobius"/>
    </source>
</evidence>
<dbReference type="EMBL" id="BSNG01000001">
    <property type="protein sequence ID" value="GLQ09616.1"/>
    <property type="molecule type" value="Genomic_DNA"/>
</dbReference>
<evidence type="ECO:0000256" key="1">
    <source>
        <dbReference type="ARBA" id="ARBA00004141"/>
    </source>
</evidence>
<feature type="transmembrane region" description="Helical" evidence="5">
    <location>
        <begin position="139"/>
        <end position="160"/>
    </location>
</feature>
<dbReference type="Proteomes" id="UP001161406">
    <property type="component" value="Unassembled WGS sequence"/>
</dbReference>
<evidence type="ECO:0000313" key="7">
    <source>
        <dbReference type="EMBL" id="GLQ09616.1"/>
    </source>
</evidence>
<reference evidence="7" key="2">
    <citation type="submission" date="2023-01" db="EMBL/GenBank/DDBJ databases">
        <title>Draft genome sequence of Devosia yakushimensis strain NBRC 103855.</title>
        <authorList>
            <person name="Sun Q."/>
            <person name="Mori K."/>
        </authorList>
    </citation>
    <scope>NUCLEOTIDE SEQUENCE</scope>
    <source>
        <strain evidence="7">NBRC 103855</strain>
    </source>
</reference>
<reference evidence="7" key="1">
    <citation type="journal article" date="2014" name="Int. J. Syst. Evol. Microbiol.">
        <title>Complete genome of a new Firmicutes species belonging to the dominant human colonic microbiota ('Ruminococcus bicirculans') reveals two chromosomes and a selective capacity to utilize plant glucans.</title>
        <authorList>
            <consortium name="NISC Comparative Sequencing Program"/>
            <person name="Wegmann U."/>
            <person name="Louis P."/>
            <person name="Goesmann A."/>
            <person name="Henrissat B."/>
            <person name="Duncan S.H."/>
            <person name="Flint H.J."/>
        </authorList>
    </citation>
    <scope>NUCLEOTIDE SEQUENCE</scope>
    <source>
        <strain evidence="7">NBRC 103855</strain>
    </source>
</reference>
<dbReference type="InterPro" id="IPR036259">
    <property type="entry name" value="MFS_trans_sf"/>
</dbReference>
<dbReference type="InterPro" id="IPR020846">
    <property type="entry name" value="MFS_dom"/>
</dbReference>
<evidence type="ECO:0000256" key="3">
    <source>
        <dbReference type="ARBA" id="ARBA00022989"/>
    </source>
</evidence>
<feature type="domain" description="Major facilitator superfamily (MFS) profile" evidence="6">
    <location>
        <begin position="180"/>
        <end position="357"/>
    </location>
</feature>
<feature type="transmembrane region" description="Helical" evidence="5">
    <location>
        <begin position="180"/>
        <end position="207"/>
    </location>
</feature>
<evidence type="ECO:0000256" key="2">
    <source>
        <dbReference type="ARBA" id="ARBA00022692"/>
    </source>
</evidence>
<sequence>MAAWAPLVPFAKDRVGVEEGAFGVLLLCLGLGSILAMPVTGILASRHGCRRVTACATVVLAAAVPLLAIADTVVALALSLALFGASVGTLDVAMNIQAVMVEKDSGRNMMSGFHGLFSVGGIFGAGGVSLLLATGLSPLNATFIVSAMLLLLLLASWKGLLPYGNRDEAGTPAFVMPRGIVLLIGLLCFLVFLGEGAVLDWSAIFLIGAHGVEETQAGFGYTLFAVAMAIGRLFGDHLVKAMGGTRIVVLGGALGALGFCLAVFAPTQPLAFAGFLLVGLGASNIVPVFFTAAGEQKRMPQSLAIAAITTMGYAGILVGPAAIGFVGQHWSLATGFILVAIGLAFVAITGPIASRRG</sequence>
<feature type="transmembrane region" description="Helical" evidence="5">
    <location>
        <begin position="303"/>
        <end position="326"/>
    </location>
</feature>
<dbReference type="PANTHER" id="PTHR23514">
    <property type="entry name" value="BYPASS OF STOP CODON PROTEIN 6"/>
    <property type="match status" value="1"/>
</dbReference>
<keyword evidence="8" id="KW-1185">Reference proteome</keyword>
<comment type="caution">
    <text evidence="7">The sequence shown here is derived from an EMBL/GenBank/DDBJ whole genome shotgun (WGS) entry which is preliminary data.</text>
</comment>
<feature type="transmembrane region" description="Helical" evidence="5">
    <location>
        <begin position="76"/>
        <end position="101"/>
    </location>
</feature>
<accession>A0ABQ5UCM2</accession>
<dbReference type="InterPro" id="IPR051788">
    <property type="entry name" value="MFS_Transporter"/>
</dbReference>
<dbReference type="Gene3D" id="1.20.1250.20">
    <property type="entry name" value="MFS general substrate transporter like domains"/>
    <property type="match status" value="2"/>
</dbReference>
<dbReference type="SUPFAM" id="SSF103473">
    <property type="entry name" value="MFS general substrate transporter"/>
    <property type="match status" value="1"/>
</dbReference>
<proteinExistence type="predicted"/>
<comment type="subcellular location">
    <subcellularLocation>
        <location evidence="1">Membrane</location>
        <topology evidence="1">Multi-pass membrane protein</topology>
    </subcellularLocation>
</comment>
<organism evidence="7 8">
    <name type="scientific">Devosia yakushimensis</name>
    <dbReference type="NCBI Taxonomy" id="470028"/>
    <lineage>
        <taxon>Bacteria</taxon>
        <taxon>Pseudomonadati</taxon>
        <taxon>Pseudomonadota</taxon>
        <taxon>Alphaproteobacteria</taxon>
        <taxon>Hyphomicrobiales</taxon>
        <taxon>Devosiaceae</taxon>
        <taxon>Devosia</taxon>
    </lineage>
</organism>
<dbReference type="PROSITE" id="PS50850">
    <property type="entry name" value="MFS"/>
    <property type="match status" value="1"/>
</dbReference>
<feature type="transmembrane region" description="Helical" evidence="5">
    <location>
        <begin position="247"/>
        <end position="265"/>
    </location>
</feature>
<dbReference type="CDD" id="cd17393">
    <property type="entry name" value="MFS_MosC_like"/>
    <property type="match status" value="1"/>
</dbReference>
<feature type="transmembrane region" description="Helical" evidence="5">
    <location>
        <begin position="52"/>
        <end position="70"/>
    </location>
</feature>
<evidence type="ECO:0000256" key="4">
    <source>
        <dbReference type="ARBA" id="ARBA00023136"/>
    </source>
</evidence>
<evidence type="ECO:0000259" key="6">
    <source>
        <dbReference type="PROSITE" id="PS50850"/>
    </source>
</evidence>
<keyword evidence="4 5" id="KW-0472">Membrane</keyword>
<dbReference type="PANTHER" id="PTHR23514:SF13">
    <property type="entry name" value="INNER MEMBRANE PROTEIN YBJJ"/>
    <property type="match status" value="1"/>
</dbReference>
<keyword evidence="3 5" id="KW-1133">Transmembrane helix</keyword>
<evidence type="ECO:0000313" key="8">
    <source>
        <dbReference type="Proteomes" id="UP001161406"/>
    </source>
</evidence>
<gene>
    <name evidence="7" type="ORF">GCM10007913_15480</name>
</gene>
<feature type="transmembrane region" description="Helical" evidence="5">
    <location>
        <begin position="113"/>
        <end position="133"/>
    </location>
</feature>
<dbReference type="Pfam" id="PF07690">
    <property type="entry name" value="MFS_1"/>
    <property type="match status" value="1"/>
</dbReference>
<dbReference type="InterPro" id="IPR011701">
    <property type="entry name" value="MFS"/>
</dbReference>
<feature type="transmembrane region" description="Helical" evidence="5">
    <location>
        <begin position="219"/>
        <end position="235"/>
    </location>
</feature>
<feature type="transmembrane region" description="Helical" evidence="5">
    <location>
        <begin position="20"/>
        <end position="45"/>
    </location>
</feature>